<dbReference type="GeneID" id="34455748"/>
<dbReference type="Proteomes" id="UP000184300">
    <property type="component" value="Unassembled WGS sequence"/>
</dbReference>
<reference evidence="3" key="1">
    <citation type="journal article" date="2017" name="Genome Biol.">
        <title>Comparative genomics reveals high biological diversity and specific adaptations in the industrially and medically important fungal genus Aspergillus.</title>
        <authorList>
            <person name="de Vries R.P."/>
            <person name="Riley R."/>
            <person name="Wiebenga A."/>
            <person name="Aguilar-Osorio G."/>
            <person name="Amillis S."/>
            <person name="Uchima C.A."/>
            <person name="Anderluh G."/>
            <person name="Asadollahi M."/>
            <person name="Askin M."/>
            <person name="Barry K."/>
            <person name="Battaglia E."/>
            <person name="Bayram O."/>
            <person name="Benocci T."/>
            <person name="Braus-Stromeyer S.A."/>
            <person name="Caldana C."/>
            <person name="Canovas D."/>
            <person name="Cerqueira G.C."/>
            <person name="Chen F."/>
            <person name="Chen W."/>
            <person name="Choi C."/>
            <person name="Clum A."/>
            <person name="Dos Santos R.A."/>
            <person name="Damasio A.R."/>
            <person name="Diallinas G."/>
            <person name="Emri T."/>
            <person name="Fekete E."/>
            <person name="Flipphi M."/>
            <person name="Freyberg S."/>
            <person name="Gallo A."/>
            <person name="Gournas C."/>
            <person name="Habgood R."/>
            <person name="Hainaut M."/>
            <person name="Harispe M.L."/>
            <person name="Henrissat B."/>
            <person name="Hilden K.S."/>
            <person name="Hope R."/>
            <person name="Hossain A."/>
            <person name="Karabika E."/>
            <person name="Karaffa L."/>
            <person name="Karanyi Z."/>
            <person name="Krasevec N."/>
            <person name="Kuo A."/>
            <person name="Kusch H."/>
            <person name="LaButti K."/>
            <person name="Lagendijk E.L."/>
            <person name="Lapidus A."/>
            <person name="Levasseur A."/>
            <person name="Lindquist E."/>
            <person name="Lipzen A."/>
            <person name="Logrieco A.F."/>
            <person name="MacCabe A."/>
            <person name="Maekelae M.R."/>
            <person name="Malavazi I."/>
            <person name="Melin P."/>
            <person name="Meyer V."/>
            <person name="Mielnichuk N."/>
            <person name="Miskei M."/>
            <person name="Molnar A.P."/>
            <person name="Mule G."/>
            <person name="Ngan C.Y."/>
            <person name="Orejas M."/>
            <person name="Orosz E."/>
            <person name="Ouedraogo J.P."/>
            <person name="Overkamp K.M."/>
            <person name="Park H.-S."/>
            <person name="Perrone G."/>
            <person name="Piumi F."/>
            <person name="Punt P.J."/>
            <person name="Ram A.F."/>
            <person name="Ramon A."/>
            <person name="Rauscher S."/>
            <person name="Record E."/>
            <person name="Riano-Pachon D.M."/>
            <person name="Robert V."/>
            <person name="Roehrig J."/>
            <person name="Ruller R."/>
            <person name="Salamov A."/>
            <person name="Salih N.S."/>
            <person name="Samson R.A."/>
            <person name="Sandor E."/>
            <person name="Sanguinetti M."/>
            <person name="Schuetze T."/>
            <person name="Sepcic K."/>
            <person name="Shelest E."/>
            <person name="Sherlock G."/>
            <person name="Sophianopoulou V."/>
            <person name="Squina F.M."/>
            <person name="Sun H."/>
            <person name="Susca A."/>
            <person name="Todd R.B."/>
            <person name="Tsang A."/>
            <person name="Unkles S.E."/>
            <person name="van de Wiele N."/>
            <person name="van Rossen-Uffink D."/>
            <person name="Oliveira J.V."/>
            <person name="Vesth T.C."/>
            <person name="Visser J."/>
            <person name="Yu J.-H."/>
            <person name="Zhou M."/>
            <person name="Andersen M.R."/>
            <person name="Archer D.B."/>
            <person name="Baker S.E."/>
            <person name="Benoit I."/>
            <person name="Brakhage A.A."/>
            <person name="Braus G.H."/>
            <person name="Fischer R."/>
            <person name="Frisvad J.C."/>
            <person name="Goldman G.H."/>
            <person name="Houbraken J."/>
            <person name="Oakley B."/>
            <person name="Pocsi I."/>
            <person name="Scazzocchio C."/>
            <person name="Seiboth B."/>
            <person name="vanKuyk P.A."/>
            <person name="Wortman J."/>
            <person name="Dyer P.S."/>
            <person name="Grigoriev I.V."/>
        </authorList>
    </citation>
    <scope>NUCLEOTIDE SEQUENCE [LARGE SCALE GENOMIC DNA]</scope>
    <source>
        <strain evidence="3">CBS 516.65</strain>
    </source>
</reference>
<proteinExistence type="predicted"/>
<feature type="region of interest" description="Disordered" evidence="1">
    <location>
        <begin position="24"/>
        <end position="67"/>
    </location>
</feature>
<protein>
    <submittedName>
        <fullName evidence="2">Uncharacterized protein</fullName>
    </submittedName>
</protein>
<evidence type="ECO:0000313" key="2">
    <source>
        <dbReference type="EMBL" id="OJJ79281.1"/>
    </source>
</evidence>
<sequence>MDSSSSFLPRFDILVDGYNSLDRNSVPPLATTGQSMASSPQSLSEENPITAQNPTQHQREKRHHCTMPVDQETRSQCMRLHPGLLRLAGLLSLPLRVLPVTLC</sequence>
<keyword evidence="3" id="KW-1185">Reference proteome</keyword>
<gene>
    <name evidence="2" type="ORF">ASPGLDRAFT_1054438</name>
</gene>
<feature type="compositionally biased region" description="Polar residues" evidence="1">
    <location>
        <begin position="31"/>
        <end position="56"/>
    </location>
</feature>
<evidence type="ECO:0000313" key="3">
    <source>
        <dbReference type="Proteomes" id="UP000184300"/>
    </source>
</evidence>
<evidence type="ECO:0000256" key="1">
    <source>
        <dbReference type="SAM" id="MobiDB-lite"/>
    </source>
</evidence>
<organism evidence="2 3">
    <name type="scientific">Aspergillus glaucus CBS 516.65</name>
    <dbReference type="NCBI Taxonomy" id="1160497"/>
    <lineage>
        <taxon>Eukaryota</taxon>
        <taxon>Fungi</taxon>
        <taxon>Dikarya</taxon>
        <taxon>Ascomycota</taxon>
        <taxon>Pezizomycotina</taxon>
        <taxon>Eurotiomycetes</taxon>
        <taxon>Eurotiomycetidae</taxon>
        <taxon>Eurotiales</taxon>
        <taxon>Aspergillaceae</taxon>
        <taxon>Aspergillus</taxon>
        <taxon>Aspergillus subgen. Aspergillus</taxon>
    </lineage>
</organism>
<name>A0A1L9V5X0_ASPGL</name>
<dbReference type="RefSeq" id="XP_022395979.1">
    <property type="nucleotide sequence ID" value="XM_022539487.1"/>
</dbReference>
<accession>A0A1L9V5X0</accession>
<dbReference type="VEuPathDB" id="FungiDB:ASPGLDRAFT_1054438"/>
<dbReference type="EMBL" id="KV878919">
    <property type="protein sequence ID" value="OJJ79281.1"/>
    <property type="molecule type" value="Genomic_DNA"/>
</dbReference>
<dbReference type="AlphaFoldDB" id="A0A1L9V5X0"/>